<evidence type="ECO:0000256" key="1">
    <source>
        <dbReference type="ARBA" id="ARBA00006484"/>
    </source>
</evidence>
<dbReference type="PRINTS" id="PR00081">
    <property type="entry name" value="GDHRDH"/>
</dbReference>
<reference evidence="2" key="1">
    <citation type="journal article" date="2014" name="Front. Microbiol.">
        <title>High frequency of phylogenetically diverse reductive dehalogenase-homologous genes in deep subseafloor sedimentary metagenomes.</title>
        <authorList>
            <person name="Kawai M."/>
            <person name="Futagami T."/>
            <person name="Toyoda A."/>
            <person name="Takaki Y."/>
            <person name="Nishi S."/>
            <person name="Hori S."/>
            <person name="Arai W."/>
            <person name="Tsubouchi T."/>
            <person name="Morono Y."/>
            <person name="Uchiyama I."/>
            <person name="Ito T."/>
            <person name="Fujiyama A."/>
            <person name="Inagaki F."/>
            <person name="Takami H."/>
        </authorList>
    </citation>
    <scope>NUCLEOTIDE SEQUENCE</scope>
    <source>
        <strain evidence="2">Expedition CK06-06</strain>
    </source>
</reference>
<dbReference type="PRINTS" id="PR00080">
    <property type="entry name" value="SDRFAMILY"/>
</dbReference>
<dbReference type="PANTHER" id="PTHR42879">
    <property type="entry name" value="3-OXOACYL-(ACYL-CARRIER-PROTEIN) REDUCTASE"/>
    <property type="match status" value="1"/>
</dbReference>
<dbReference type="Gene3D" id="3.40.50.720">
    <property type="entry name" value="NAD(P)-binding Rossmann-like Domain"/>
    <property type="match status" value="1"/>
</dbReference>
<comment type="caution">
    <text evidence="2">The sequence shown here is derived from an EMBL/GenBank/DDBJ whole genome shotgun (WGS) entry which is preliminary data.</text>
</comment>
<dbReference type="SUPFAM" id="SSF51735">
    <property type="entry name" value="NAD(P)-binding Rossmann-fold domains"/>
    <property type="match status" value="1"/>
</dbReference>
<dbReference type="EMBL" id="BARS01024792">
    <property type="protein sequence ID" value="GAG11891.1"/>
    <property type="molecule type" value="Genomic_DNA"/>
</dbReference>
<dbReference type="PANTHER" id="PTHR42879:SF2">
    <property type="entry name" value="3-OXOACYL-[ACYL-CARRIER-PROTEIN] REDUCTASE FABG"/>
    <property type="match status" value="1"/>
</dbReference>
<comment type="similarity">
    <text evidence="1">Belongs to the short-chain dehydrogenases/reductases (SDR) family.</text>
</comment>
<evidence type="ECO:0000313" key="2">
    <source>
        <dbReference type="EMBL" id="GAG11891.1"/>
    </source>
</evidence>
<dbReference type="InterPro" id="IPR036291">
    <property type="entry name" value="NAD(P)-bd_dom_sf"/>
</dbReference>
<dbReference type="InterPro" id="IPR050259">
    <property type="entry name" value="SDR"/>
</dbReference>
<dbReference type="InterPro" id="IPR002347">
    <property type="entry name" value="SDR_fam"/>
</dbReference>
<organism evidence="2">
    <name type="scientific">marine sediment metagenome</name>
    <dbReference type="NCBI Taxonomy" id="412755"/>
    <lineage>
        <taxon>unclassified sequences</taxon>
        <taxon>metagenomes</taxon>
        <taxon>ecological metagenomes</taxon>
    </lineage>
</organism>
<name>X0WGS4_9ZZZZ</name>
<protein>
    <submittedName>
        <fullName evidence="2">Uncharacterized protein</fullName>
    </submittedName>
</protein>
<proteinExistence type="inferred from homology"/>
<dbReference type="Pfam" id="PF00106">
    <property type="entry name" value="adh_short"/>
    <property type="match status" value="1"/>
</dbReference>
<dbReference type="AlphaFoldDB" id="X0WGS4"/>
<feature type="non-terminal residue" evidence="2">
    <location>
        <position position="156"/>
    </location>
</feature>
<sequence>MKVDLKNKIALVTGSTRGIGQAIALSFAENGATVVVNGRNAERGKKVVEEINALGRESIFIRADMGDQEQVNSMVTQIIEKFGRIDILVNNAGINVGKEGRVPVYEFTDANWHRIINVDLNGVFYCSKAVAKHMVEQKSGKIINISSIVGIVPLRF</sequence>
<gene>
    <name evidence="2" type="ORF">S01H1_39303</name>
</gene>
<accession>X0WGS4</accession>